<dbReference type="PANTHER" id="PTHR11706">
    <property type="entry name" value="SOLUTE CARRIER PROTEIN FAMILY 11 MEMBER"/>
    <property type="match status" value="1"/>
</dbReference>
<dbReference type="NCBIfam" id="TIGR01197">
    <property type="entry name" value="nramp"/>
    <property type="match status" value="1"/>
</dbReference>
<dbReference type="InterPro" id="IPR001046">
    <property type="entry name" value="NRAMP_fam"/>
</dbReference>
<evidence type="ECO:0000313" key="8">
    <source>
        <dbReference type="Proteomes" id="UP000051499"/>
    </source>
</evidence>
<dbReference type="PANTHER" id="PTHR11706:SF33">
    <property type="entry name" value="NATURAL RESISTANCE-ASSOCIATED MACROPHAGE PROTEIN 2"/>
    <property type="match status" value="1"/>
</dbReference>
<keyword evidence="4 6" id="KW-1133">Transmembrane helix</keyword>
<evidence type="ECO:0000256" key="4">
    <source>
        <dbReference type="ARBA" id="ARBA00022989"/>
    </source>
</evidence>
<feature type="transmembrane region" description="Helical" evidence="6">
    <location>
        <begin position="401"/>
        <end position="422"/>
    </location>
</feature>
<dbReference type="HAMAP" id="MF_00221">
    <property type="entry name" value="NRAMP"/>
    <property type="match status" value="1"/>
</dbReference>
<evidence type="ECO:0000313" key="7">
    <source>
        <dbReference type="EMBL" id="KRK52422.1"/>
    </source>
</evidence>
<keyword evidence="8" id="KW-1185">Reference proteome</keyword>
<feature type="transmembrane region" description="Helical" evidence="6">
    <location>
        <begin position="86"/>
        <end position="105"/>
    </location>
</feature>
<feature type="transmembrane region" description="Helical" evidence="6">
    <location>
        <begin position="442"/>
        <end position="460"/>
    </location>
</feature>
<proteinExistence type="inferred from homology"/>
<keyword evidence="6" id="KW-0406">Ion transport</keyword>
<keyword evidence="3 6" id="KW-0812">Transmembrane</keyword>
<dbReference type="Proteomes" id="UP000051499">
    <property type="component" value="Unassembled WGS sequence"/>
</dbReference>
<feature type="transmembrane region" description="Helical" evidence="6">
    <location>
        <begin position="160"/>
        <end position="180"/>
    </location>
</feature>
<keyword evidence="6" id="KW-1003">Cell membrane</keyword>
<feature type="transmembrane region" description="Helical" evidence="6">
    <location>
        <begin position="284"/>
        <end position="304"/>
    </location>
</feature>
<comment type="subcellular location">
    <subcellularLocation>
        <location evidence="6">Cell membrane</location>
        <topology evidence="6">Multi-pass membrane protein</topology>
    </subcellularLocation>
    <subcellularLocation>
        <location evidence="1">Membrane</location>
        <topology evidence="1">Multi-pass membrane protein</topology>
    </subcellularLocation>
</comment>
<dbReference type="NCBIfam" id="NF037982">
    <property type="entry name" value="Nramp_1"/>
    <property type="match status" value="1"/>
</dbReference>
<protein>
    <recommendedName>
        <fullName evidence="6">Divalent metal cation transporter MntH</fullName>
    </recommendedName>
</protein>
<keyword evidence="5 6" id="KW-0472">Membrane</keyword>
<sequence length="467" mass="51359">MILYVENKKGENSLSEKNKKHESLIHYANGPSLEEINDTVDVPTDAGFFKTLLAYSGPGALVAVGYMDPGNWVTSIAGGAQFKYKLLSVILISSLIAMLLQYMSAKLGIVTGRDLAQLTRDRTSRVGGFCLWIITELAIMATDIAEIIGSAIALKLLFNIPVLWGVIITAFDVLLLLVLMKLGFRKIEAIVATLIMVILLVFLYEVILAKPDVGQMMVGFIPEPKILQNQSMLYLSLGIVGATVMPHNLYLHSSISQARKYDRDDPKSIHQAVRFSTWDSNIQLTLAFVVNTLLLLLGAALFYGTNSDLGRFVDLFNALQNPKVAGAVASPVLSILFAVALLASGQNSTITGTLSGQIVMEGFIHMKMKLWARRVITRLLSIIPVISFAIIFHGNEAKIESLLTLSQVFLSVALPFSIFPLIRFSSNKKLMGEFANNKFIEYLGYFVAVVLTILNIWLIYTTFVPTA</sequence>
<dbReference type="Pfam" id="PF01566">
    <property type="entry name" value="Nramp"/>
    <property type="match status" value="1"/>
</dbReference>
<evidence type="ECO:0000256" key="3">
    <source>
        <dbReference type="ARBA" id="ARBA00022692"/>
    </source>
</evidence>
<dbReference type="RefSeq" id="WP_162200761.1">
    <property type="nucleotide sequence ID" value="NZ_AZDH01000009.1"/>
</dbReference>
<name>A0ABR5NUM2_9LACO</name>
<feature type="transmembrane region" description="Helical" evidence="6">
    <location>
        <begin position="126"/>
        <end position="154"/>
    </location>
</feature>
<reference evidence="7 8" key="1">
    <citation type="journal article" date="2015" name="Genome Announc.">
        <title>Expanding the biotechnology potential of lactobacilli through comparative genomics of 213 strains and associated genera.</title>
        <authorList>
            <person name="Sun Z."/>
            <person name="Harris H.M."/>
            <person name="McCann A."/>
            <person name="Guo C."/>
            <person name="Argimon S."/>
            <person name="Zhang W."/>
            <person name="Yang X."/>
            <person name="Jeffery I.B."/>
            <person name="Cooney J.C."/>
            <person name="Kagawa T.F."/>
            <person name="Liu W."/>
            <person name="Song Y."/>
            <person name="Salvetti E."/>
            <person name="Wrobel A."/>
            <person name="Rasinkangas P."/>
            <person name="Parkhill J."/>
            <person name="Rea M.C."/>
            <person name="O'Sullivan O."/>
            <person name="Ritari J."/>
            <person name="Douillard F.P."/>
            <person name="Paul Ross R."/>
            <person name="Yang R."/>
            <person name="Briner A.E."/>
            <person name="Felis G.E."/>
            <person name="de Vos W.M."/>
            <person name="Barrangou R."/>
            <person name="Klaenhammer T.R."/>
            <person name="Caufield P.W."/>
            <person name="Cui Y."/>
            <person name="Zhang H."/>
            <person name="O'Toole P.W."/>
        </authorList>
    </citation>
    <scope>NUCLEOTIDE SEQUENCE [LARGE SCALE GENOMIC DNA]</scope>
    <source>
        <strain evidence="7 8">DSM 13961</strain>
    </source>
</reference>
<organism evidence="7 8">
    <name type="scientific">Companilactobacillus kimchii DSM 13961 = JCM 10707</name>
    <dbReference type="NCBI Taxonomy" id="1423765"/>
    <lineage>
        <taxon>Bacteria</taxon>
        <taxon>Bacillati</taxon>
        <taxon>Bacillota</taxon>
        <taxon>Bacilli</taxon>
        <taxon>Lactobacillales</taxon>
        <taxon>Lactobacillaceae</taxon>
        <taxon>Companilactobacillus</taxon>
        <taxon>Companilactobacillus kimchii</taxon>
    </lineage>
</organism>
<feature type="transmembrane region" description="Helical" evidence="6">
    <location>
        <begin position="232"/>
        <end position="251"/>
    </location>
</feature>
<keyword evidence="2 6" id="KW-0813">Transport</keyword>
<accession>A0ABR5NUM2</accession>
<dbReference type="PRINTS" id="PR00447">
    <property type="entry name" value="NATRESASSCMP"/>
</dbReference>
<evidence type="ECO:0000256" key="1">
    <source>
        <dbReference type="ARBA" id="ARBA00004141"/>
    </source>
</evidence>
<evidence type="ECO:0000256" key="2">
    <source>
        <dbReference type="ARBA" id="ARBA00022448"/>
    </source>
</evidence>
<keyword evidence="6" id="KW-0769">Symport</keyword>
<feature type="transmembrane region" description="Helical" evidence="6">
    <location>
        <begin position="187"/>
        <end position="207"/>
    </location>
</feature>
<gene>
    <name evidence="6" type="primary">mntH</name>
    <name evidence="7" type="ORF">FC97_GL000224</name>
</gene>
<evidence type="ECO:0000256" key="5">
    <source>
        <dbReference type="ARBA" id="ARBA00023136"/>
    </source>
</evidence>
<evidence type="ECO:0000256" key="6">
    <source>
        <dbReference type="HAMAP-Rule" id="MF_00221"/>
    </source>
</evidence>
<comment type="caution">
    <text evidence="7">The sequence shown here is derived from an EMBL/GenBank/DDBJ whole genome shotgun (WGS) entry which is preliminary data.</text>
</comment>
<dbReference type="GeneID" id="97165170"/>
<dbReference type="EMBL" id="AZDH01000009">
    <property type="protein sequence ID" value="KRK52422.1"/>
    <property type="molecule type" value="Genomic_DNA"/>
</dbReference>
<comment type="function">
    <text evidence="6">H(+)-stimulated, divalent metal cation uptake system.</text>
</comment>
<comment type="similarity">
    <text evidence="6">Belongs to the NRAMP family.</text>
</comment>
<feature type="transmembrane region" description="Helical" evidence="6">
    <location>
        <begin position="375"/>
        <end position="395"/>
    </location>
</feature>
<feature type="transmembrane region" description="Helical" evidence="6">
    <location>
        <begin position="324"/>
        <end position="343"/>
    </location>
</feature>
<dbReference type="NCBIfam" id="NF001923">
    <property type="entry name" value="PRK00701.1"/>
    <property type="match status" value="1"/>
</dbReference>